<name>A0A143YK19_9LACT</name>
<reference evidence="1 2" key="1">
    <citation type="submission" date="2016-02" db="EMBL/GenBank/DDBJ databases">
        <authorList>
            <person name="Wen L."/>
            <person name="He K."/>
            <person name="Yang H."/>
        </authorList>
    </citation>
    <scope>NUCLEOTIDE SEQUENCE [LARGE SCALE GENOMIC DNA]</scope>
    <source>
        <strain evidence="1">Trichococcus palustris</strain>
    </source>
</reference>
<accession>A0A143YK19</accession>
<dbReference type="RefSeq" id="WP_177194482.1">
    <property type="nucleotide sequence ID" value="NZ_FJNE01000004.1"/>
</dbReference>
<dbReference type="EMBL" id="FJNE01000004">
    <property type="protein sequence ID" value="CZQ92545.1"/>
    <property type="molecule type" value="Genomic_DNA"/>
</dbReference>
<keyword evidence="2" id="KW-1185">Reference proteome</keyword>
<evidence type="ECO:0008006" key="3">
    <source>
        <dbReference type="Google" id="ProtNLM"/>
    </source>
</evidence>
<proteinExistence type="predicted"/>
<evidence type="ECO:0000313" key="2">
    <source>
        <dbReference type="Proteomes" id="UP000242754"/>
    </source>
</evidence>
<dbReference type="Proteomes" id="UP000242754">
    <property type="component" value="Unassembled WGS sequence"/>
</dbReference>
<organism evidence="1 2">
    <name type="scientific">Trichococcus palustris</name>
    <dbReference type="NCBI Taxonomy" id="140314"/>
    <lineage>
        <taxon>Bacteria</taxon>
        <taxon>Bacillati</taxon>
        <taxon>Bacillota</taxon>
        <taxon>Bacilli</taxon>
        <taxon>Lactobacillales</taxon>
        <taxon>Carnobacteriaceae</taxon>
        <taxon>Trichococcus</taxon>
    </lineage>
</organism>
<protein>
    <recommendedName>
        <fullName evidence="3">SHOCT domain-containing protein</fullName>
    </recommendedName>
</protein>
<gene>
    <name evidence="1" type="ORF">Tpal_1507</name>
</gene>
<evidence type="ECO:0000313" key="1">
    <source>
        <dbReference type="EMBL" id="CZQ92545.1"/>
    </source>
</evidence>
<dbReference type="AlphaFoldDB" id="A0A143YK19"/>
<sequence length="47" mass="5260">MNIESDYLAEEISCLKEILDQGLITQAEFEVVKKSLMGNEIESVISV</sequence>